<dbReference type="Gene3D" id="3.30.40.10">
    <property type="entry name" value="Zinc/RING finger domain, C3HC4 (zinc finger)"/>
    <property type="match status" value="1"/>
</dbReference>
<dbReference type="EMBL" id="MK072400">
    <property type="protein sequence ID" value="AYV84139.1"/>
    <property type="molecule type" value="Genomic_DNA"/>
</dbReference>
<sequence>MNKLLCRNYIWGCNFRATGEEIEAHDCKFYPCPEAYSGCFSRGTKEEIILHKNDCKLNRCINEKFGCHARGTGKFILQHEGECGFGMQTCLLCRFLFRKSEIDVHQVGCKSNSAECIYCQKLFHSDLYETHLAICEREMKIAKCLYCNKYCLKTDFAEHVSKHNMSSTAVKHRNYDDG</sequence>
<dbReference type="InterPro" id="IPR013083">
    <property type="entry name" value="Znf_RING/FYVE/PHD"/>
</dbReference>
<protein>
    <recommendedName>
        <fullName evidence="2">TRAF-type domain-containing protein</fullName>
    </recommendedName>
</protein>
<evidence type="ECO:0008006" key="2">
    <source>
        <dbReference type="Google" id="ProtNLM"/>
    </source>
</evidence>
<organism evidence="1">
    <name type="scientific">Hyperionvirus sp</name>
    <dbReference type="NCBI Taxonomy" id="2487770"/>
    <lineage>
        <taxon>Viruses</taxon>
        <taxon>Varidnaviria</taxon>
        <taxon>Bamfordvirae</taxon>
        <taxon>Nucleocytoviricota</taxon>
        <taxon>Megaviricetes</taxon>
        <taxon>Imitervirales</taxon>
        <taxon>Mimiviridae</taxon>
        <taxon>Klosneuvirinae</taxon>
    </lineage>
</organism>
<reference evidence="1" key="1">
    <citation type="submission" date="2018-10" db="EMBL/GenBank/DDBJ databases">
        <title>Hidden diversity of soil giant viruses.</title>
        <authorList>
            <person name="Schulz F."/>
            <person name="Alteio L."/>
            <person name="Goudeau D."/>
            <person name="Ryan E.M."/>
            <person name="Malmstrom R.R."/>
            <person name="Blanchard J."/>
            <person name="Woyke T."/>
        </authorList>
    </citation>
    <scope>NUCLEOTIDE SEQUENCE</scope>
    <source>
        <strain evidence="1">HYV1</strain>
    </source>
</reference>
<evidence type="ECO:0000313" key="1">
    <source>
        <dbReference type="EMBL" id="AYV84139.1"/>
    </source>
</evidence>
<proteinExistence type="predicted"/>
<accession>A0A3G5AFI5</accession>
<name>A0A3G5AFI5_9VIRU</name>
<gene>
    <name evidence="1" type="ORF">Hyperionvirus18_15</name>
</gene>